<dbReference type="SUPFAM" id="SSF52980">
    <property type="entry name" value="Restriction endonuclease-like"/>
    <property type="match status" value="1"/>
</dbReference>
<dbReference type="Proteomes" id="UP000676996">
    <property type="component" value="Unassembled WGS sequence"/>
</dbReference>
<dbReference type="PANTHER" id="PTHR38590:SF1">
    <property type="entry name" value="BLL0828 PROTEIN"/>
    <property type="match status" value="1"/>
</dbReference>
<dbReference type="Pfam" id="PF04480">
    <property type="entry name" value="DUF559"/>
    <property type="match status" value="1"/>
</dbReference>
<keyword evidence="2" id="KW-0540">Nuclease</keyword>
<proteinExistence type="predicted"/>
<dbReference type="PANTHER" id="PTHR38590">
    <property type="entry name" value="BLL0828 PROTEIN"/>
    <property type="match status" value="1"/>
</dbReference>
<comment type="caution">
    <text evidence="2">The sequence shown here is derived from an EMBL/GenBank/DDBJ whole genome shotgun (WGS) entry which is preliminary data.</text>
</comment>
<name>A0A8T4IMB6_9SPHN</name>
<dbReference type="GO" id="GO:0004519">
    <property type="term" value="F:endonuclease activity"/>
    <property type="evidence" value="ECO:0007669"/>
    <property type="project" value="UniProtKB-KW"/>
</dbReference>
<dbReference type="InterPro" id="IPR047216">
    <property type="entry name" value="Endonuclease_DUF559_bact"/>
</dbReference>
<dbReference type="EMBL" id="JAGRQC010000004">
    <property type="protein sequence ID" value="MBR0553459.1"/>
    <property type="molecule type" value="Genomic_DNA"/>
</dbReference>
<dbReference type="CDD" id="cd01038">
    <property type="entry name" value="Endonuclease_DUF559"/>
    <property type="match status" value="1"/>
</dbReference>
<reference evidence="2" key="1">
    <citation type="submission" date="2021-04" db="EMBL/GenBank/DDBJ databases">
        <title>Ouciella asimina sp. nov., isolated from the surface seawater in the hydrothermal field of Okinawa Trough.</title>
        <authorList>
            <person name="Shuang W."/>
        </authorList>
    </citation>
    <scope>NUCLEOTIDE SEQUENCE</scope>
    <source>
        <strain evidence="2">LXI357</strain>
    </source>
</reference>
<evidence type="ECO:0000313" key="3">
    <source>
        <dbReference type="Proteomes" id="UP000676996"/>
    </source>
</evidence>
<sequence>MRGNADGLTKRQLLPSGAVSRARELRRNSTDAEKKLWRALREALPGPKFRRQVPLGPYFADFCSHAEKLVIEVDGGQHADTVEYDAACTRFIESEGNRVLRFWNNDVLANPDGVVAVVGQHLNGRNI</sequence>
<dbReference type="InterPro" id="IPR007569">
    <property type="entry name" value="DUF559"/>
</dbReference>
<evidence type="ECO:0000259" key="1">
    <source>
        <dbReference type="Pfam" id="PF04480"/>
    </source>
</evidence>
<protein>
    <submittedName>
        <fullName evidence="2">Endonuclease domain-containing protein</fullName>
    </submittedName>
</protein>
<keyword evidence="2" id="KW-0255">Endonuclease</keyword>
<keyword evidence="2" id="KW-0378">Hydrolase</keyword>
<organism evidence="2 3">
    <name type="scientific">Stakelama marina</name>
    <dbReference type="NCBI Taxonomy" id="2826939"/>
    <lineage>
        <taxon>Bacteria</taxon>
        <taxon>Pseudomonadati</taxon>
        <taxon>Pseudomonadota</taxon>
        <taxon>Alphaproteobacteria</taxon>
        <taxon>Sphingomonadales</taxon>
        <taxon>Sphingomonadaceae</taxon>
        <taxon>Stakelama</taxon>
    </lineage>
</organism>
<accession>A0A8T4IMB6</accession>
<keyword evidence="3" id="KW-1185">Reference proteome</keyword>
<feature type="domain" description="DUF559" evidence="1">
    <location>
        <begin position="20"/>
        <end position="121"/>
    </location>
</feature>
<dbReference type="Gene3D" id="3.40.960.10">
    <property type="entry name" value="VSR Endonuclease"/>
    <property type="match status" value="1"/>
</dbReference>
<dbReference type="AlphaFoldDB" id="A0A8T4IMB6"/>
<gene>
    <name evidence="2" type="ORF">J7S20_13195</name>
</gene>
<dbReference type="InterPro" id="IPR011335">
    <property type="entry name" value="Restrct_endonuc-II-like"/>
</dbReference>
<evidence type="ECO:0000313" key="2">
    <source>
        <dbReference type="EMBL" id="MBR0553459.1"/>
    </source>
</evidence>